<feature type="binding site" evidence="10">
    <location>
        <position position="77"/>
    </location>
    <ligand>
        <name>Na(+)</name>
        <dbReference type="ChEBI" id="CHEBI:29101"/>
        <note>structural</note>
    </ligand>
</feature>
<evidence type="ECO:0000256" key="8">
    <source>
        <dbReference type="ARBA" id="ARBA00035585"/>
    </source>
</evidence>
<evidence type="ECO:0000256" key="2">
    <source>
        <dbReference type="ARBA" id="ARBA00022475"/>
    </source>
</evidence>
<evidence type="ECO:0000256" key="4">
    <source>
        <dbReference type="ARBA" id="ARBA00022989"/>
    </source>
</evidence>
<reference evidence="11" key="1">
    <citation type="submission" date="2022-08" db="EMBL/GenBank/DDBJ databases">
        <title>Alicyclobacillus fastidiosus DSM 17978, complete genome.</title>
        <authorList>
            <person name="Wang Q."/>
            <person name="Cai R."/>
            <person name="Wang Z."/>
        </authorList>
    </citation>
    <scope>NUCLEOTIDE SEQUENCE</scope>
    <source>
        <strain evidence="11">DSM 17978</strain>
    </source>
</reference>
<feature type="transmembrane region" description="Helical" evidence="10">
    <location>
        <begin position="96"/>
        <end position="115"/>
    </location>
</feature>
<keyword evidence="5 10" id="KW-0472">Membrane</keyword>
<dbReference type="EMBL" id="CP104067">
    <property type="protein sequence ID" value="WAH40562.1"/>
    <property type="molecule type" value="Genomic_DNA"/>
</dbReference>
<evidence type="ECO:0000256" key="3">
    <source>
        <dbReference type="ARBA" id="ARBA00022692"/>
    </source>
</evidence>
<feature type="transmembrane region" description="Helical" evidence="10">
    <location>
        <begin position="40"/>
        <end position="57"/>
    </location>
</feature>
<keyword evidence="10" id="KW-0406">Ion transport</keyword>
<keyword evidence="10" id="KW-0813">Transport</keyword>
<dbReference type="Proteomes" id="UP001164761">
    <property type="component" value="Chromosome"/>
</dbReference>
<sequence>MNAVFPILVGVGSAVGSVARYGVSTLIAHVNKSVFPWGTWLINVVGTTLLGLFALSLQKTSPNLFLLLGTGFCGGFTTFSTMSVETVTLFRNNRPLSVFYLFSSLGIGLILAWIIQIWI</sequence>
<evidence type="ECO:0000256" key="10">
    <source>
        <dbReference type="HAMAP-Rule" id="MF_00454"/>
    </source>
</evidence>
<comment type="subcellular location">
    <subcellularLocation>
        <location evidence="1 10">Cell membrane</location>
        <topology evidence="1 10">Multi-pass membrane protein</topology>
    </subcellularLocation>
</comment>
<keyword evidence="10" id="KW-0915">Sodium</keyword>
<protein>
    <recommendedName>
        <fullName evidence="10">Fluoride-specific ion channel FluC</fullName>
    </recommendedName>
</protein>
<proteinExistence type="inferred from homology"/>
<accession>A0ABY6ZCJ0</accession>
<comment type="similarity">
    <text evidence="7 10">Belongs to the fluoride channel Fluc/FEX (TC 1.A.43) family.</text>
</comment>
<keyword evidence="12" id="KW-1185">Reference proteome</keyword>
<keyword evidence="2 10" id="KW-1003">Cell membrane</keyword>
<comment type="catalytic activity">
    <reaction evidence="8">
        <text>fluoride(in) = fluoride(out)</text>
        <dbReference type="Rhea" id="RHEA:76159"/>
        <dbReference type="ChEBI" id="CHEBI:17051"/>
    </reaction>
    <physiologicalReaction direction="left-to-right" evidence="8">
        <dbReference type="Rhea" id="RHEA:76160"/>
    </physiologicalReaction>
</comment>
<evidence type="ECO:0000313" key="12">
    <source>
        <dbReference type="Proteomes" id="UP001164761"/>
    </source>
</evidence>
<name>A0ABY6ZCJ0_9BACL</name>
<keyword evidence="6 10" id="KW-0407">Ion channel</keyword>
<dbReference type="HAMAP" id="MF_00454">
    <property type="entry name" value="FluC"/>
    <property type="match status" value="1"/>
</dbReference>
<dbReference type="InterPro" id="IPR003691">
    <property type="entry name" value="FluC"/>
</dbReference>
<keyword evidence="4 10" id="KW-1133">Transmembrane helix</keyword>
<evidence type="ECO:0000256" key="6">
    <source>
        <dbReference type="ARBA" id="ARBA00023303"/>
    </source>
</evidence>
<feature type="transmembrane region" description="Helical" evidence="10">
    <location>
        <begin position="64"/>
        <end position="84"/>
    </location>
</feature>
<dbReference type="PANTHER" id="PTHR28259:SF1">
    <property type="entry name" value="FLUORIDE EXPORT PROTEIN 1-RELATED"/>
    <property type="match status" value="1"/>
</dbReference>
<evidence type="ECO:0000256" key="1">
    <source>
        <dbReference type="ARBA" id="ARBA00004651"/>
    </source>
</evidence>
<gene>
    <name evidence="10" type="primary">fluC</name>
    <name evidence="10" type="synonym">crcB</name>
    <name evidence="11" type="ORF">NZD89_19915</name>
</gene>
<dbReference type="Pfam" id="PF02537">
    <property type="entry name" value="CRCB"/>
    <property type="match status" value="1"/>
</dbReference>
<comment type="activity regulation">
    <text evidence="10">Na(+) is not transported, but it plays an essential structural role and its presence is essential for fluoride channel function.</text>
</comment>
<evidence type="ECO:0000313" key="11">
    <source>
        <dbReference type="EMBL" id="WAH40562.1"/>
    </source>
</evidence>
<dbReference type="PANTHER" id="PTHR28259">
    <property type="entry name" value="FLUORIDE EXPORT PROTEIN 1-RELATED"/>
    <property type="match status" value="1"/>
</dbReference>
<evidence type="ECO:0000256" key="7">
    <source>
        <dbReference type="ARBA" id="ARBA00035120"/>
    </source>
</evidence>
<keyword evidence="3 10" id="KW-0812">Transmembrane</keyword>
<evidence type="ECO:0000256" key="9">
    <source>
        <dbReference type="ARBA" id="ARBA00049940"/>
    </source>
</evidence>
<evidence type="ECO:0000256" key="5">
    <source>
        <dbReference type="ARBA" id="ARBA00023136"/>
    </source>
</evidence>
<organism evidence="11 12">
    <name type="scientific">Alicyclobacillus fastidiosus</name>
    <dbReference type="NCBI Taxonomy" id="392011"/>
    <lineage>
        <taxon>Bacteria</taxon>
        <taxon>Bacillati</taxon>
        <taxon>Bacillota</taxon>
        <taxon>Bacilli</taxon>
        <taxon>Bacillales</taxon>
        <taxon>Alicyclobacillaceae</taxon>
        <taxon>Alicyclobacillus</taxon>
    </lineage>
</organism>
<comment type="function">
    <text evidence="9 10">Fluoride-specific ion channel. Important for reducing fluoride concentration in the cell, thus reducing its toxicity.</text>
</comment>
<keyword evidence="10" id="KW-0479">Metal-binding</keyword>
<dbReference type="RefSeq" id="WP_268004461.1">
    <property type="nucleotide sequence ID" value="NZ_BSUT01000001.1"/>
</dbReference>
<feature type="binding site" evidence="10">
    <location>
        <position position="74"/>
    </location>
    <ligand>
        <name>Na(+)</name>
        <dbReference type="ChEBI" id="CHEBI:29101"/>
        <note>structural</note>
    </ligand>
</feature>